<evidence type="ECO:0000256" key="2">
    <source>
        <dbReference type="ARBA" id="ARBA00022801"/>
    </source>
</evidence>
<evidence type="ECO:0000256" key="1">
    <source>
        <dbReference type="ARBA" id="ARBA00022741"/>
    </source>
</evidence>
<gene>
    <name evidence="5" type="ORF">GCM10011355_13750</name>
</gene>
<dbReference type="GO" id="GO:0016787">
    <property type="term" value="F:hydrolase activity"/>
    <property type="evidence" value="ECO:0007669"/>
    <property type="project" value="UniProtKB-KW"/>
</dbReference>
<organism evidence="5 6">
    <name type="scientific">Aquisalinus luteolus</name>
    <dbReference type="NCBI Taxonomy" id="1566827"/>
    <lineage>
        <taxon>Bacteria</taxon>
        <taxon>Pseudomonadati</taxon>
        <taxon>Pseudomonadota</taxon>
        <taxon>Alphaproteobacteria</taxon>
        <taxon>Parvularculales</taxon>
        <taxon>Parvularculaceae</taxon>
        <taxon>Aquisalinus</taxon>
    </lineage>
</organism>
<evidence type="ECO:0000313" key="6">
    <source>
        <dbReference type="Proteomes" id="UP000621856"/>
    </source>
</evidence>
<dbReference type="Pfam" id="PF08706">
    <property type="entry name" value="D5_N"/>
    <property type="match status" value="1"/>
</dbReference>
<reference evidence="5" key="1">
    <citation type="journal article" date="2014" name="Int. J. Syst. Evol. Microbiol.">
        <title>Complete genome sequence of Corynebacterium casei LMG S-19264T (=DSM 44701T), isolated from a smear-ripened cheese.</title>
        <authorList>
            <consortium name="US DOE Joint Genome Institute (JGI-PGF)"/>
            <person name="Walter F."/>
            <person name="Albersmeier A."/>
            <person name="Kalinowski J."/>
            <person name="Ruckert C."/>
        </authorList>
    </citation>
    <scope>NUCLEOTIDE SEQUENCE</scope>
    <source>
        <strain evidence="5">CGMCC 1.14984</strain>
    </source>
</reference>
<dbReference type="Proteomes" id="UP000621856">
    <property type="component" value="Unassembled WGS sequence"/>
</dbReference>
<dbReference type="GO" id="GO:0005524">
    <property type="term" value="F:ATP binding"/>
    <property type="evidence" value="ECO:0007669"/>
    <property type="project" value="UniProtKB-KW"/>
</dbReference>
<dbReference type="AlphaFoldDB" id="A0A8J3EQL9"/>
<evidence type="ECO:0000313" key="5">
    <source>
        <dbReference type="EMBL" id="GGH95963.1"/>
    </source>
</evidence>
<dbReference type="PROSITE" id="PS51206">
    <property type="entry name" value="SF3_HELICASE_1"/>
    <property type="match status" value="1"/>
</dbReference>
<proteinExistence type="predicted"/>
<sequence length="533" mass="60257">MACHAGGARVMIDRFKREGAKVEKALRMAGVMPANGREYSDYQVQNRASLIRASQVLRKAGIRPGCAEGFTSDQLHDYRQIARDRGCDPDILHLPKDSEPWLANEFISRHPDLLFINEWNSWLIWTGQVWERDRSLRIKALFGDLLNEIAIDFFTGERRIMTKITSAATRVAVERIARADRRVAMLPGQLDANPWVLNTPGGIINLRNGEMACHTQDQHQTRITSHGPARGKTDCPLWRRALDEWSGGDAELVAYLQRVAGYVLTGSTEEHALFFIYGSGANGKSTFINTLARILHDYAIATPAEIFMAGHGERHPTDLARLQGARLVMASEIREGSQWDTGRLQQITGGDRLSARFMRCDPFDFYPQCKLIFSGNHRPELGTINQAIRRRMHLIPFNATIPNASRDRQFESKLMAEAPAILDWIIEGCRAWQAGGLQPPDAVKRASTDYLERSSPVMSWISDRCAREPNVRVSRAALWSDWRKWATANGEREGSARQLYERLEAAGFEPFKSNGERGFKGLRLNYQRQSKPI</sequence>
<dbReference type="PANTHER" id="PTHR35372:SF2">
    <property type="entry name" value="SF3 HELICASE DOMAIN-CONTAINING PROTEIN"/>
    <property type="match status" value="1"/>
</dbReference>
<keyword evidence="2" id="KW-0378">Hydrolase</keyword>
<evidence type="ECO:0000259" key="4">
    <source>
        <dbReference type="PROSITE" id="PS51206"/>
    </source>
</evidence>
<comment type="caution">
    <text evidence="5">The sequence shown here is derived from an EMBL/GenBank/DDBJ whole genome shotgun (WGS) entry which is preliminary data.</text>
</comment>
<dbReference type="SUPFAM" id="SSF52540">
    <property type="entry name" value="P-loop containing nucleoside triphosphate hydrolases"/>
    <property type="match status" value="1"/>
</dbReference>
<dbReference type="InterPro" id="IPR027417">
    <property type="entry name" value="P-loop_NTPase"/>
</dbReference>
<dbReference type="InterPro" id="IPR051620">
    <property type="entry name" value="ORF904-like_C"/>
</dbReference>
<name>A0A8J3EQL9_9PROT</name>
<reference evidence="5" key="2">
    <citation type="submission" date="2020-09" db="EMBL/GenBank/DDBJ databases">
        <authorList>
            <person name="Sun Q."/>
            <person name="Zhou Y."/>
        </authorList>
    </citation>
    <scope>NUCLEOTIDE SEQUENCE</scope>
    <source>
        <strain evidence="5">CGMCC 1.14984</strain>
    </source>
</reference>
<keyword evidence="1" id="KW-0547">Nucleotide-binding</keyword>
<keyword evidence="3" id="KW-0067">ATP-binding</keyword>
<dbReference type="InterPro" id="IPR014015">
    <property type="entry name" value="Helicase_SF3_DNA-vir"/>
</dbReference>
<accession>A0A8J3EQL9</accession>
<dbReference type="EMBL" id="BMGZ01000001">
    <property type="protein sequence ID" value="GGH95963.1"/>
    <property type="molecule type" value="Genomic_DNA"/>
</dbReference>
<protein>
    <recommendedName>
        <fullName evidence="4">SF3 helicase domain-containing protein</fullName>
    </recommendedName>
</protein>
<evidence type="ECO:0000256" key="3">
    <source>
        <dbReference type="ARBA" id="ARBA00022840"/>
    </source>
</evidence>
<dbReference type="PANTHER" id="PTHR35372">
    <property type="entry name" value="ATP BINDING PROTEIN-RELATED"/>
    <property type="match status" value="1"/>
</dbReference>
<dbReference type="Pfam" id="PF19263">
    <property type="entry name" value="DUF5906"/>
    <property type="match status" value="1"/>
</dbReference>
<dbReference type="InterPro" id="IPR006500">
    <property type="entry name" value="Helicase_put_C_phage/plasmid"/>
</dbReference>
<dbReference type="NCBIfam" id="TIGR01613">
    <property type="entry name" value="primase_Cterm"/>
    <property type="match status" value="1"/>
</dbReference>
<dbReference type="Gene3D" id="3.40.50.300">
    <property type="entry name" value="P-loop containing nucleotide triphosphate hydrolases"/>
    <property type="match status" value="1"/>
</dbReference>
<feature type="domain" description="SF3 helicase" evidence="4">
    <location>
        <begin position="251"/>
        <end position="410"/>
    </location>
</feature>
<dbReference type="SMART" id="SM00885">
    <property type="entry name" value="D5_N"/>
    <property type="match status" value="1"/>
</dbReference>
<dbReference type="InterPro" id="IPR014818">
    <property type="entry name" value="Phage/plasmid_primase_P4_C"/>
</dbReference>
<dbReference type="InterPro" id="IPR045455">
    <property type="entry name" value="NrS-1_pol-like_helicase"/>
</dbReference>